<dbReference type="InterPro" id="IPR003680">
    <property type="entry name" value="Flavodoxin_fold"/>
</dbReference>
<reference evidence="8 9" key="1">
    <citation type="submission" date="2018-06" db="EMBL/GenBank/DDBJ databases">
        <title>Genomic Encyclopedia of Archaeal and Bacterial Type Strains, Phase II (KMG-II): from individual species to whole genera.</title>
        <authorList>
            <person name="Goeker M."/>
        </authorList>
    </citation>
    <scope>NUCLEOTIDE SEQUENCE [LARGE SCALE GENOMIC DNA]</scope>
    <source>
        <strain evidence="8 9">DSM 27372</strain>
    </source>
</reference>
<organism evidence="8 9">
    <name type="scientific">Pedobacter nutrimenti</name>
    <dbReference type="NCBI Taxonomy" id="1241337"/>
    <lineage>
        <taxon>Bacteria</taxon>
        <taxon>Pseudomonadati</taxon>
        <taxon>Bacteroidota</taxon>
        <taxon>Sphingobacteriia</taxon>
        <taxon>Sphingobacteriales</taxon>
        <taxon>Sphingobacteriaceae</taxon>
        <taxon>Pedobacter</taxon>
    </lineage>
</organism>
<comment type="function">
    <text evidence="6">Quinone reductase that provides resistance to thiol-specific stress caused by electrophilic quinones.</text>
</comment>
<evidence type="ECO:0000256" key="2">
    <source>
        <dbReference type="ARBA" id="ARBA00022643"/>
    </source>
</evidence>
<evidence type="ECO:0000256" key="4">
    <source>
        <dbReference type="ARBA" id="ARBA00023027"/>
    </source>
</evidence>
<dbReference type="Gene3D" id="3.40.50.360">
    <property type="match status" value="1"/>
</dbReference>
<comment type="caution">
    <text evidence="6">Lacks conserved residue(s) required for the propagation of feature annotation.</text>
</comment>
<dbReference type="EC" id="1.7.1.17" evidence="6"/>
<evidence type="ECO:0000256" key="5">
    <source>
        <dbReference type="ARBA" id="ARBA00048542"/>
    </source>
</evidence>
<dbReference type="InterPro" id="IPR050104">
    <property type="entry name" value="FMN-dep_NADH:Q_OxRdtase_AzoR1"/>
</dbReference>
<name>A0A318UK03_9SPHI</name>
<dbReference type="InterPro" id="IPR029039">
    <property type="entry name" value="Flavoprotein-like_sf"/>
</dbReference>
<dbReference type="GO" id="GO:0016652">
    <property type="term" value="F:oxidoreductase activity, acting on NAD(P)H as acceptor"/>
    <property type="evidence" value="ECO:0007669"/>
    <property type="project" value="UniProtKB-UniRule"/>
</dbReference>
<evidence type="ECO:0000256" key="1">
    <source>
        <dbReference type="ARBA" id="ARBA00022630"/>
    </source>
</evidence>
<dbReference type="PANTHER" id="PTHR43741:SF4">
    <property type="entry name" value="FMN-DEPENDENT NADH:QUINONE OXIDOREDUCTASE"/>
    <property type="match status" value="1"/>
</dbReference>
<proteinExistence type="inferred from homology"/>
<keyword evidence="9" id="KW-1185">Reference proteome</keyword>
<evidence type="ECO:0000259" key="7">
    <source>
        <dbReference type="Pfam" id="PF02525"/>
    </source>
</evidence>
<evidence type="ECO:0000313" key="8">
    <source>
        <dbReference type="EMBL" id="PYF76746.1"/>
    </source>
</evidence>
<dbReference type="EC" id="1.6.5.-" evidence="6"/>
<dbReference type="GO" id="GO:0010181">
    <property type="term" value="F:FMN binding"/>
    <property type="evidence" value="ECO:0007669"/>
    <property type="project" value="UniProtKB-UniRule"/>
</dbReference>
<dbReference type="Proteomes" id="UP000248198">
    <property type="component" value="Unassembled WGS sequence"/>
</dbReference>
<dbReference type="SUPFAM" id="SSF52218">
    <property type="entry name" value="Flavoproteins"/>
    <property type="match status" value="1"/>
</dbReference>
<comment type="catalytic activity">
    <reaction evidence="5">
        <text>N,N-dimethyl-1,4-phenylenediamine + anthranilate + 2 NAD(+) = 2-(4-dimethylaminophenyl)diazenylbenzoate + 2 NADH + 2 H(+)</text>
        <dbReference type="Rhea" id="RHEA:55872"/>
        <dbReference type="ChEBI" id="CHEBI:15378"/>
        <dbReference type="ChEBI" id="CHEBI:15783"/>
        <dbReference type="ChEBI" id="CHEBI:16567"/>
        <dbReference type="ChEBI" id="CHEBI:57540"/>
        <dbReference type="ChEBI" id="CHEBI:57945"/>
        <dbReference type="ChEBI" id="CHEBI:71579"/>
        <dbReference type="EC" id="1.7.1.17"/>
    </reaction>
    <physiologicalReaction direction="right-to-left" evidence="5">
        <dbReference type="Rhea" id="RHEA:55874"/>
    </physiologicalReaction>
</comment>
<evidence type="ECO:0000313" key="9">
    <source>
        <dbReference type="Proteomes" id="UP000248198"/>
    </source>
</evidence>
<dbReference type="GO" id="GO:0009055">
    <property type="term" value="F:electron transfer activity"/>
    <property type="evidence" value="ECO:0007669"/>
    <property type="project" value="UniProtKB-UniRule"/>
</dbReference>
<dbReference type="HAMAP" id="MF_01216">
    <property type="entry name" value="Azoreductase_type1"/>
    <property type="match status" value="1"/>
</dbReference>
<feature type="domain" description="Flavodoxin-like fold" evidence="7">
    <location>
        <begin position="3"/>
        <end position="199"/>
    </location>
</feature>
<protein>
    <recommendedName>
        <fullName evidence="6">FMN dependent NADH:quinone oxidoreductase</fullName>
        <ecNumber evidence="6">1.6.5.-</ecNumber>
    </recommendedName>
    <alternativeName>
        <fullName evidence="6">Azo-dye reductase</fullName>
    </alternativeName>
    <alternativeName>
        <fullName evidence="6">FMN-dependent NADH-azo compound oxidoreductase</fullName>
    </alternativeName>
    <alternativeName>
        <fullName evidence="6">FMN-dependent NADH-azoreductase</fullName>
        <ecNumber evidence="6">1.7.1.17</ecNumber>
    </alternativeName>
</protein>
<dbReference type="AlphaFoldDB" id="A0A318UK03"/>
<comment type="function">
    <text evidence="6">Also exhibits azoreductase activity. Catalyzes the reductive cleavage of the azo bond in aromatic azo compounds to the corresponding amines.</text>
</comment>
<dbReference type="RefSeq" id="WP_110826856.1">
    <property type="nucleotide sequence ID" value="NZ_QKLU01000001.1"/>
</dbReference>
<keyword evidence="2 6" id="KW-0288">FMN</keyword>
<accession>A0A318UK03</accession>
<dbReference type="EMBL" id="QKLU01000001">
    <property type="protein sequence ID" value="PYF76746.1"/>
    <property type="molecule type" value="Genomic_DNA"/>
</dbReference>
<comment type="caution">
    <text evidence="8">The sequence shown here is derived from an EMBL/GenBank/DDBJ whole genome shotgun (WGS) entry which is preliminary data.</text>
</comment>
<dbReference type="PANTHER" id="PTHR43741">
    <property type="entry name" value="FMN-DEPENDENT NADH-AZOREDUCTASE 1"/>
    <property type="match status" value="1"/>
</dbReference>
<sequence length="205" mass="22837">MNKTLIVSYTPRNGSYTKKVLGEFIEQVKEKTEITELDLLDSPPDLLSAAHIALTMKWNAGQREFTPQESVILERNHGMANQLLKADYLVLASPVYNFSLPAMVKAWIDAIIVSNKTFSFNPQEGFKGLCGDKKALVLLTGGFDYENGSSGAKQFASALLTENFKFMGMETTQISAFGLNENWDKANAIVEQAKQEVRALANKWY</sequence>
<keyword evidence="1 6" id="KW-0285">Flavoprotein</keyword>
<dbReference type="OrthoDB" id="9805013at2"/>
<comment type="similarity">
    <text evidence="6">Belongs to the azoreductase type 1 family.</text>
</comment>
<comment type="catalytic activity">
    <reaction evidence="6">
        <text>2 a quinone + NADH + H(+) = 2 a 1,4-benzosemiquinone + NAD(+)</text>
        <dbReference type="Rhea" id="RHEA:65952"/>
        <dbReference type="ChEBI" id="CHEBI:15378"/>
        <dbReference type="ChEBI" id="CHEBI:57540"/>
        <dbReference type="ChEBI" id="CHEBI:57945"/>
        <dbReference type="ChEBI" id="CHEBI:132124"/>
        <dbReference type="ChEBI" id="CHEBI:134225"/>
    </reaction>
</comment>
<comment type="cofactor">
    <cofactor evidence="6">
        <name>FMN</name>
        <dbReference type="ChEBI" id="CHEBI:58210"/>
    </cofactor>
    <text evidence="6">Binds 1 FMN per subunit.</text>
</comment>
<dbReference type="GO" id="GO:0016655">
    <property type="term" value="F:oxidoreductase activity, acting on NAD(P)H, quinone or similar compound as acceptor"/>
    <property type="evidence" value="ECO:0007669"/>
    <property type="project" value="InterPro"/>
</dbReference>
<dbReference type="Pfam" id="PF02525">
    <property type="entry name" value="Flavodoxin_2"/>
    <property type="match status" value="1"/>
</dbReference>
<gene>
    <name evidence="6" type="primary">azoR</name>
    <name evidence="8" type="ORF">B0O44_101218</name>
</gene>
<evidence type="ECO:0000256" key="3">
    <source>
        <dbReference type="ARBA" id="ARBA00023002"/>
    </source>
</evidence>
<keyword evidence="4 6" id="KW-0520">NAD</keyword>
<keyword evidence="3 6" id="KW-0560">Oxidoreductase</keyword>
<dbReference type="InterPro" id="IPR023048">
    <property type="entry name" value="NADH:quinone_OxRdtase_FMN_depd"/>
</dbReference>
<evidence type="ECO:0000256" key="6">
    <source>
        <dbReference type="HAMAP-Rule" id="MF_01216"/>
    </source>
</evidence>
<comment type="subunit">
    <text evidence="6">Homodimer.</text>
</comment>